<dbReference type="GO" id="GO:0043386">
    <property type="term" value="P:mycotoxin biosynthetic process"/>
    <property type="evidence" value="ECO:0007669"/>
    <property type="project" value="UniProtKB-ARBA"/>
</dbReference>
<reference evidence="11" key="1">
    <citation type="submission" date="2022-11" db="EMBL/GenBank/DDBJ databases">
        <authorList>
            <person name="Petersen C."/>
        </authorList>
    </citation>
    <scope>NUCLEOTIDE SEQUENCE</scope>
    <source>
        <strain evidence="11">IBT 29864</strain>
    </source>
</reference>
<dbReference type="PANTHER" id="PTHR24305">
    <property type="entry name" value="CYTOCHROME P450"/>
    <property type="match status" value="1"/>
</dbReference>
<dbReference type="Pfam" id="PF00067">
    <property type="entry name" value="p450"/>
    <property type="match status" value="1"/>
</dbReference>
<dbReference type="InterPro" id="IPR002403">
    <property type="entry name" value="Cyt_P450_E_grp-IV"/>
</dbReference>
<keyword evidence="12" id="KW-1185">Reference proteome</keyword>
<proteinExistence type="inferred from homology"/>
<gene>
    <name evidence="11" type="ORF">N7496_002396</name>
</gene>
<evidence type="ECO:0000256" key="7">
    <source>
        <dbReference type="ARBA" id="ARBA00023004"/>
    </source>
</evidence>
<dbReference type="PANTHER" id="PTHR24305:SF175">
    <property type="entry name" value="CYTOCHROME P450 MONOOXYGENASE PKFB"/>
    <property type="match status" value="1"/>
</dbReference>
<dbReference type="InterPro" id="IPR017972">
    <property type="entry name" value="Cyt_P450_CS"/>
</dbReference>
<keyword evidence="6 10" id="KW-0560">Oxidoreductase</keyword>
<evidence type="ECO:0000256" key="2">
    <source>
        <dbReference type="ARBA" id="ARBA00005179"/>
    </source>
</evidence>
<feature type="binding site" description="axial binding residue" evidence="9">
    <location>
        <position position="409"/>
    </location>
    <ligand>
        <name>heme</name>
        <dbReference type="ChEBI" id="CHEBI:30413"/>
    </ligand>
    <ligandPart>
        <name>Fe</name>
        <dbReference type="ChEBI" id="CHEBI:18248"/>
    </ligandPart>
</feature>
<keyword evidence="7 9" id="KW-0408">Iron</keyword>
<dbReference type="PROSITE" id="PS00086">
    <property type="entry name" value="CYTOCHROME_P450"/>
    <property type="match status" value="1"/>
</dbReference>
<dbReference type="AlphaFoldDB" id="A0A9W9SK09"/>
<accession>A0A9W9SK09</accession>
<evidence type="ECO:0000256" key="8">
    <source>
        <dbReference type="ARBA" id="ARBA00023033"/>
    </source>
</evidence>
<evidence type="ECO:0000256" key="4">
    <source>
        <dbReference type="ARBA" id="ARBA00022617"/>
    </source>
</evidence>
<dbReference type="GO" id="GO:0004497">
    <property type="term" value="F:monooxygenase activity"/>
    <property type="evidence" value="ECO:0007669"/>
    <property type="project" value="UniProtKB-KW"/>
</dbReference>
<protein>
    <recommendedName>
        <fullName evidence="13">Cytochrome P450</fullName>
    </recommendedName>
</protein>
<dbReference type="GeneID" id="81434504"/>
<dbReference type="InterPro" id="IPR050121">
    <property type="entry name" value="Cytochrome_P450_monoxygenase"/>
</dbReference>
<comment type="cofactor">
    <cofactor evidence="1 9">
        <name>heme</name>
        <dbReference type="ChEBI" id="CHEBI:30413"/>
    </cofactor>
</comment>
<dbReference type="EMBL" id="JAPZBS010000002">
    <property type="protein sequence ID" value="KAJ5379968.1"/>
    <property type="molecule type" value="Genomic_DNA"/>
</dbReference>
<evidence type="ECO:0000313" key="11">
    <source>
        <dbReference type="EMBL" id="KAJ5379968.1"/>
    </source>
</evidence>
<dbReference type="OrthoDB" id="3934656at2759"/>
<dbReference type="GO" id="GO:0020037">
    <property type="term" value="F:heme binding"/>
    <property type="evidence" value="ECO:0007669"/>
    <property type="project" value="InterPro"/>
</dbReference>
<evidence type="ECO:0000256" key="3">
    <source>
        <dbReference type="ARBA" id="ARBA00010617"/>
    </source>
</evidence>
<dbReference type="PRINTS" id="PR00465">
    <property type="entry name" value="EP450IV"/>
</dbReference>
<evidence type="ECO:0000256" key="6">
    <source>
        <dbReference type="ARBA" id="ARBA00023002"/>
    </source>
</evidence>
<dbReference type="SUPFAM" id="SSF48264">
    <property type="entry name" value="Cytochrome P450"/>
    <property type="match status" value="1"/>
</dbReference>
<evidence type="ECO:0000256" key="10">
    <source>
        <dbReference type="RuleBase" id="RU000461"/>
    </source>
</evidence>
<dbReference type="InterPro" id="IPR036396">
    <property type="entry name" value="Cyt_P450_sf"/>
</dbReference>
<keyword evidence="5 9" id="KW-0479">Metal-binding</keyword>
<comment type="similarity">
    <text evidence="3 10">Belongs to the cytochrome P450 family.</text>
</comment>
<evidence type="ECO:0000256" key="5">
    <source>
        <dbReference type="ARBA" id="ARBA00022723"/>
    </source>
</evidence>
<name>A0A9W9SK09_9EURO</name>
<dbReference type="PRINTS" id="PR00385">
    <property type="entry name" value="P450"/>
</dbReference>
<dbReference type="GO" id="GO:0005506">
    <property type="term" value="F:iron ion binding"/>
    <property type="evidence" value="ECO:0007669"/>
    <property type="project" value="InterPro"/>
</dbReference>
<evidence type="ECO:0008006" key="13">
    <source>
        <dbReference type="Google" id="ProtNLM"/>
    </source>
</evidence>
<keyword evidence="8 10" id="KW-0503">Monooxygenase</keyword>
<dbReference type="InterPro" id="IPR001128">
    <property type="entry name" value="Cyt_P450"/>
</dbReference>
<dbReference type="GO" id="GO:0016705">
    <property type="term" value="F:oxidoreductase activity, acting on paired donors, with incorporation or reduction of molecular oxygen"/>
    <property type="evidence" value="ECO:0007669"/>
    <property type="project" value="InterPro"/>
</dbReference>
<dbReference type="Proteomes" id="UP001147782">
    <property type="component" value="Unassembled WGS sequence"/>
</dbReference>
<dbReference type="RefSeq" id="XP_056557539.1">
    <property type="nucleotide sequence ID" value="XM_056695327.1"/>
</dbReference>
<sequence>MLSQRAGILVIGVLATATFWLCRRYFQLRGIPGPFTARITNLCRVRWVGSRKSHEIHSRLHDQYGSVGDFYQVFKSPDEPPDVFTAQNEGIHKNLRAPVAPYYSFSKLQSLERAIDNNIDRLFRQLDREDTEDKTSLITWLQAFAFDTVWAWMFTNPYGMLEMGSMAAKKTLESNWEIFQIIGPVTGIINAILTALKIDSIPQLHKHTVSLIKSREKQFESSSEELNASDNVDMITTLLLMKSKNSMIPPWTVSSLSLLNVFAGSDSTAVVMGTMWHNLLLHRDSMQCLYNELLQHEAQGLLTRPVPQWKEVQGLTYLDACLNEALRLHPPFCLPFERVVPDTGLSIGDYYLPPGTLVGMSPYVVGRYKPAFGQDADQWRPERWLECSPQDRRKMESSMITFGAGRRVCLGKNVAIMEIKKLIPALVLRYDIKLLDPAVFKVENSWFFKQEGLDVEMKKRDASV</sequence>
<comment type="caution">
    <text evidence="11">The sequence shown here is derived from an EMBL/GenBank/DDBJ whole genome shotgun (WGS) entry which is preliminary data.</text>
</comment>
<reference evidence="11" key="2">
    <citation type="journal article" date="2023" name="IMA Fungus">
        <title>Comparative genomic study of the Penicillium genus elucidates a diverse pangenome and 15 lateral gene transfer events.</title>
        <authorList>
            <person name="Petersen C."/>
            <person name="Sorensen T."/>
            <person name="Nielsen M.R."/>
            <person name="Sondergaard T.E."/>
            <person name="Sorensen J.L."/>
            <person name="Fitzpatrick D.A."/>
            <person name="Frisvad J.C."/>
            <person name="Nielsen K.L."/>
        </authorList>
    </citation>
    <scope>NUCLEOTIDE SEQUENCE</scope>
    <source>
        <strain evidence="11">IBT 29864</strain>
    </source>
</reference>
<organism evidence="11 12">
    <name type="scientific">Penicillium cataractarum</name>
    <dbReference type="NCBI Taxonomy" id="2100454"/>
    <lineage>
        <taxon>Eukaryota</taxon>
        <taxon>Fungi</taxon>
        <taxon>Dikarya</taxon>
        <taxon>Ascomycota</taxon>
        <taxon>Pezizomycotina</taxon>
        <taxon>Eurotiomycetes</taxon>
        <taxon>Eurotiomycetidae</taxon>
        <taxon>Eurotiales</taxon>
        <taxon>Aspergillaceae</taxon>
        <taxon>Penicillium</taxon>
    </lineage>
</organism>
<evidence type="ECO:0000313" key="12">
    <source>
        <dbReference type="Proteomes" id="UP001147782"/>
    </source>
</evidence>
<evidence type="ECO:0000256" key="1">
    <source>
        <dbReference type="ARBA" id="ARBA00001971"/>
    </source>
</evidence>
<evidence type="ECO:0000256" key="9">
    <source>
        <dbReference type="PIRSR" id="PIRSR602403-1"/>
    </source>
</evidence>
<dbReference type="Gene3D" id="1.10.630.10">
    <property type="entry name" value="Cytochrome P450"/>
    <property type="match status" value="1"/>
</dbReference>
<keyword evidence="4 9" id="KW-0349">Heme</keyword>
<comment type="pathway">
    <text evidence="2">Secondary metabolite biosynthesis.</text>
</comment>